<accession>D2PP68</accession>
<protein>
    <recommendedName>
        <fullName evidence="3">GCN5-related N-acetyltransferase</fullName>
    </recommendedName>
</protein>
<dbReference type="Proteomes" id="UP000007967">
    <property type="component" value="Chromosome"/>
</dbReference>
<keyword evidence="2" id="KW-1185">Reference proteome</keyword>
<dbReference type="HOGENOM" id="CLU_899499_0_0_11"/>
<evidence type="ECO:0000313" key="2">
    <source>
        <dbReference type="Proteomes" id="UP000007967"/>
    </source>
</evidence>
<dbReference type="KEGG" id="kfl:Kfla_5658"/>
<dbReference type="STRING" id="479435.Kfla_5658"/>
<reference evidence="2" key="1">
    <citation type="submission" date="2009-09" db="EMBL/GenBank/DDBJ databases">
        <title>The complete genome of Kribbella flavida DSM 17836.</title>
        <authorList>
            <consortium name="US DOE Joint Genome Institute (JGI-PGF)"/>
            <person name="Lucas S."/>
            <person name="Copeland A."/>
            <person name="Lapidus A."/>
            <person name="Glavina del Rio T."/>
            <person name="Dalin E."/>
            <person name="Tice H."/>
            <person name="Bruce D."/>
            <person name="Goodwin L."/>
            <person name="Pitluck S."/>
            <person name="Kyrpides N."/>
            <person name="Mavromatis K."/>
            <person name="Ivanova N."/>
            <person name="Saunders E."/>
            <person name="Brettin T."/>
            <person name="Detter J.C."/>
            <person name="Han C."/>
            <person name="Larimer F."/>
            <person name="Land M."/>
            <person name="Hauser L."/>
            <person name="Markowitz V."/>
            <person name="Cheng J.-F."/>
            <person name="Hugenholtz P."/>
            <person name="Woyke T."/>
            <person name="Wu D."/>
            <person name="Pukall R."/>
            <person name="Klenk H.-P."/>
            <person name="Eisen J.A."/>
        </authorList>
    </citation>
    <scope>NUCLEOTIDE SEQUENCE [LARGE SCALE GENOMIC DNA]</scope>
    <source>
        <strain evidence="2">DSM 17836 / JCM 10339 / NBRC 14399</strain>
    </source>
</reference>
<dbReference type="SUPFAM" id="SSF55729">
    <property type="entry name" value="Acyl-CoA N-acyltransferases (Nat)"/>
    <property type="match status" value="1"/>
</dbReference>
<reference evidence="1 2" key="2">
    <citation type="journal article" date="2010" name="Stand. Genomic Sci.">
        <title>Complete genome sequence of Kribbella flavida type strain (IFO 14399).</title>
        <authorList>
            <person name="Pukall R."/>
            <person name="Lapidus A."/>
            <person name="Glavina Del Rio T."/>
            <person name="Copeland A."/>
            <person name="Tice H."/>
            <person name="Cheng J.-F."/>
            <person name="Lucas S."/>
            <person name="Chen F."/>
            <person name="Nolan M."/>
            <person name="LaButti K."/>
            <person name="Pati A."/>
            <person name="Ivanova N."/>
            <person name="Mavrommatis K."/>
            <person name="Mikhailova N."/>
            <person name="Pitluck S."/>
            <person name="Bruce D."/>
            <person name="Goodwin L."/>
            <person name="Land M."/>
            <person name="Hauser L."/>
            <person name="Chang Y.-J."/>
            <person name="Jeffries C.D."/>
            <person name="Chen A."/>
            <person name="Palaniappan K."/>
            <person name="Chain P."/>
            <person name="Rohde M."/>
            <person name="Goeker M."/>
            <person name="Bristow J."/>
            <person name="Eisen J.A."/>
            <person name="Markowitz V."/>
            <person name="Hugenholtz P."/>
            <person name="Kyrpides N.C."/>
            <person name="Klenk H.-P."/>
            <person name="Brettin T."/>
        </authorList>
    </citation>
    <scope>NUCLEOTIDE SEQUENCE [LARGE SCALE GENOMIC DNA]</scope>
    <source>
        <strain evidence="2">DSM 17836 / JCM 10339 / NBRC 14399</strain>
    </source>
</reference>
<gene>
    <name evidence="1" type="ordered locus">Kfla_5658</name>
</gene>
<dbReference type="InterPro" id="IPR016181">
    <property type="entry name" value="Acyl_CoA_acyltransferase"/>
</dbReference>
<evidence type="ECO:0008006" key="3">
    <source>
        <dbReference type="Google" id="ProtNLM"/>
    </source>
</evidence>
<dbReference type="Gene3D" id="3.40.630.30">
    <property type="match status" value="1"/>
</dbReference>
<sequence>MIPTARELAGYTLERQHPLTRAWVDDTTRLELLTALHEDVDVLLANDRSIAEARTERFAPGTPAEAMLNYWVDVGNDQAAMLSMRFEGLDVTKPFVDASPMRRRLEPGDLPGVAAAAREIYGVHKPRYVRLWSAEPIDAFPGTRRDRRCLGAPIEQLRQRDVPAGLALVPASTVDHYEEVEQAYAAVDRDHPAHVEQASPPGKENLQTSAEQGLLFEITVDGVWAGYSAAMSDSEDTLGLPAYVVRELILAPAFRGRGLGASVNALLARSLPESSFMLLGDVHADNRGARTAALAAGRQDIGGWLTLAL</sequence>
<dbReference type="EMBL" id="CP001736">
    <property type="protein sequence ID" value="ADB34664.1"/>
    <property type="molecule type" value="Genomic_DNA"/>
</dbReference>
<organism evidence="1 2">
    <name type="scientific">Kribbella flavida (strain DSM 17836 / JCM 10339 / NBRC 14399)</name>
    <dbReference type="NCBI Taxonomy" id="479435"/>
    <lineage>
        <taxon>Bacteria</taxon>
        <taxon>Bacillati</taxon>
        <taxon>Actinomycetota</taxon>
        <taxon>Actinomycetes</taxon>
        <taxon>Propionibacteriales</taxon>
        <taxon>Kribbellaceae</taxon>
        <taxon>Kribbella</taxon>
    </lineage>
</organism>
<proteinExistence type="predicted"/>
<dbReference type="AlphaFoldDB" id="D2PP68"/>
<dbReference type="eggNOG" id="COG1670">
    <property type="taxonomic scope" value="Bacteria"/>
</dbReference>
<name>D2PP68_KRIFD</name>
<evidence type="ECO:0000313" key="1">
    <source>
        <dbReference type="EMBL" id="ADB34664.1"/>
    </source>
</evidence>